<dbReference type="CDD" id="cd07709">
    <property type="entry name" value="flavodiiron_proteins_MBL-fold"/>
    <property type="match status" value="1"/>
</dbReference>
<dbReference type="Gene3D" id="3.40.50.360">
    <property type="match status" value="1"/>
</dbReference>
<evidence type="ECO:0000259" key="1">
    <source>
        <dbReference type="PROSITE" id="PS50902"/>
    </source>
</evidence>
<dbReference type="PIRSF" id="PIRSF005243">
    <property type="entry name" value="ROO"/>
    <property type="match status" value="1"/>
</dbReference>
<dbReference type="HOGENOM" id="CLU_017490_0_0_2"/>
<dbReference type="InterPro" id="IPR008254">
    <property type="entry name" value="Flavodoxin/NO_synth"/>
</dbReference>
<dbReference type="SUPFAM" id="SSF56281">
    <property type="entry name" value="Metallo-hydrolase/oxidoreductase"/>
    <property type="match status" value="1"/>
</dbReference>
<dbReference type="SMART" id="SM00849">
    <property type="entry name" value="Lactamase_B"/>
    <property type="match status" value="1"/>
</dbReference>
<dbReference type="Pfam" id="PF19583">
    <property type="entry name" value="ODP"/>
    <property type="match status" value="1"/>
</dbReference>
<dbReference type="Gene3D" id="3.60.15.10">
    <property type="entry name" value="Ribonuclease Z/Hydroxyacylglutathione hydrolase-like"/>
    <property type="match status" value="1"/>
</dbReference>
<organism evidence="2 3">
    <name type="scientific">Archaeoglobus fulgidus (strain ATCC 49558 / DSM 4304 / JCM 9628 / NBRC 100126 / VC-16)</name>
    <dbReference type="NCBI Taxonomy" id="224325"/>
    <lineage>
        <taxon>Archaea</taxon>
        <taxon>Methanobacteriati</taxon>
        <taxon>Methanobacteriota</taxon>
        <taxon>Archaeoglobi</taxon>
        <taxon>Archaeoglobales</taxon>
        <taxon>Archaeoglobaceae</taxon>
        <taxon>Archaeoglobus</taxon>
    </lineage>
</organism>
<dbReference type="PIR" id="G69439">
    <property type="entry name" value="G69439"/>
</dbReference>
<proteinExistence type="predicted"/>
<dbReference type="InterPro" id="IPR045761">
    <property type="entry name" value="ODP_dom"/>
</dbReference>
<dbReference type="InterPro" id="IPR001279">
    <property type="entry name" value="Metallo-B-lactamas"/>
</dbReference>
<evidence type="ECO:0000313" key="2">
    <source>
        <dbReference type="EMBL" id="AAB89726.1"/>
    </source>
</evidence>
<dbReference type="GO" id="GO:0010181">
    <property type="term" value="F:FMN binding"/>
    <property type="evidence" value="ECO:0007669"/>
    <property type="project" value="InterPro"/>
</dbReference>
<dbReference type="eggNOG" id="arCOG00509">
    <property type="taxonomic scope" value="Archaea"/>
</dbReference>
<dbReference type="SUPFAM" id="SSF52218">
    <property type="entry name" value="Flavoproteins"/>
    <property type="match status" value="1"/>
</dbReference>
<accession>O28752</accession>
<dbReference type="GO" id="GO:0016491">
    <property type="term" value="F:oxidoreductase activity"/>
    <property type="evidence" value="ECO:0007669"/>
    <property type="project" value="InterPro"/>
</dbReference>
<protein>
    <submittedName>
        <fullName evidence="2">Flavoprotein (FprA-2)</fullName>
    </submittedName>
</protein>
<dbReference type="Pfam" id="PF00258">
    <property type="entry name" value="Flavodoxin_1"/>
    <property type="match status" value="1"/>
</dbReference>
<dbReference type="PROSITE" id="PS50902">
    <property type="entry name" value="FLAVODOXIN_LIKE"/>
    <property type="match status" value="1"/>
</dbReference>
<dbReference type="KEGG" id="afu:AF_1520"/>
<keyword evidence="3" id="KW-1185">Reference proteome</keyword>
<dbReference type="GO" id="GO:0046872">
    <property type="term" value="F:metal ion binding"/>
    <property type="evidence" value="ECO:0007669"/>
    <property type="project" value="InterPro"/>
</dbReference>
<dbReference type="InterPro" id="IPR036866">
    <property type="entry name" value="RibonucZ/Hydroxyglut_hydro"/>
</dbReference>
<dbReference type="InterPro" id="IPR029039">
    <property type="entry name" value="Flavoprotein-like_sf"/>
</dbReference>
<dbReference type="GO" id="GO:0009055">
    <property type="term" value="F:electron transfer activity"/>
    <property type="evidence" value="ECO:0007669"/>
    <property type="project" value="InterPro"/>
</dbReference>
<dbReference type="EnsemblBacteria" id="AAB89726">
    <property type="protein sequence ID" value="AAB89726"/>
    <property type="gene ID" value="AF_1520"/>
</dbReference>
<gene>
    <name evidence="2" type="ordered locus">AF_1520</name>
</gene>
<dbReference type="AlphaFoldDB" id="O28752"/>
<dbReference type="STRING" id="224325.AF_1520"/>
<evidence type="ECO:0000313" key="3">
    <source>
        <dbReference type="Proteomes" id="UP000002199"/>
    </source>
</evidence>
<sequence length="488" mass="55852">MSPHPFHTFNFQQVLFTARVSDDVVVVVKNLVHLLANFLQLLQGFLPLKMVDPNFEVHGCPKPHSFKSFRFFLRLILHSELKNSKIERKFYRRGNEVNHMKPVELKDGVFWVGAIDWDERDFHNFVTARGLTYNSYLIVDDKVVLVDTVKHKFVKESMERIRKLVDPSQIDYVIVNHIEPDHSSGLPDTMRIAKDATVVCTQRAKDGICKYYDCDGWNIQVVKGGDTLKIGKRTLTFIDMTMLHWPDSMATYINEDKILLSNDAFGQHVASEYRFDEEIGVEEALKWAKVYYANILMPLGGLIQKKLKEIKESGLEIDIIAPSHGVVWKNPGRIIEAYDRWSRFEPTNKVVIVFDSMWHSTEKLAMAIAEGAGSEGADVRVMHIRKDYWTDIVTEILDAKAIAVGSPTIHNGLFPTVAGFLTYLKGLKPQNKKALAFGSYGWNGNAVKEVQKVLEELKFETLEPFMVKFKPSEEELQKAFELGRELAR</sequence>
<dbReference type="EMBL" id="AE000782">
    <property type="protein sequence ID" value="AAB89726.1"/>
    <property type="molecule type" value="Genomic_DNA"/>
</dbReference>
<dbReference type="PaxDb" id="224325-AF_1520"/>
<dbReference type="PANTHER" id="PTHR43717:SF1">
    <property type="entry name" value="ANAEROBIC NITRIC OXIDE REDUCTASE FLAVORUBREDOXIN"/>
    <property type="match status" value="1"/>
</dbReference>
<dbReference type="PANTHER" id="PTHR43717">
    <property type="entry name" value="ANAEROBIC NITRIC OXIDE REDUCTASE FLAVORUBREDOXIN"/>
    <property type="match status" value="1"/>
</dbReference>
<reference evidence="2 3" key="1">
    <citation type="journal article" date="1997" name="Nature">
        <title>The complete genome sequence of the hyperthermophilic, sulphate-reducing archaeon Archaeoglobus fulgidus.</title>
        <authorList>
            <person name="Klenk H.P."/>
            <person name="Clayton R.A."/>
            <person name="Tomb J."/>
            <person name="White O."/>
            <person name="Nelson K.E."/>
            <person name="Ketchum K.A."/>
            <person name="Dodson R.J."/>
            <person name="Gwinn M."/>
            <person name="Hickey E.K."/>
            <person name="Peterson J.D."/>
            <person name="Richardson D.L."/>
            <person name="Kerlavage A.R."/>
            <person name="Graham D.E."/>
            <person name="Kyrpides N.C."/>
            <person name="Fleischmann R.D."/>
            <person name="Quackenbush J."/>
            <person name="Lee N.H."/>
            <person name="Sutton G.G."/>
            <person name="Gill S."/>
            <person name="Kirkness E.F."/>
            <person name="Dougherty B.A."/>
            <person name="McKenney K."/>
            <person name="Adams M.D."/>
            <person name="Loftus B."/>
            <person name="Peterson S."/>
            <person name="Reich C.I."/>
            <person name="McNeil L.K."/>
            <person name="Badger J.H."/>
            <person name="Glodek A."/>
            <person name="Zhou L."/>
            <person name="Overbeek R."/>
            <person name="Gocayne J.D."/>
            <person name="Weidman J.F."/>
            <person name="McDonald L."/>
            <person name="Utterback T."/>
            <person name="Cotton M.D."/>
            <person name="Spriggs T."/>
            <person name="Artiach P."/>
            <person name="Kaine B.P."/>
            <person name="Sykes S.M."/>
            <person name="Sadow P.W."/>
            <person name="D'Andrea K.P."/>
            <person name="Bowman C."/>
            <person name="Fujii C."/>
            <person name="Garland S.A."/>
            <person name="Mason T.M."/>
            <person name="Olsen G.J."/>
            <person name="Fraser C.M."/>
            <person name="Smith H.O."/>
            <person name="Woese C.R."/>
            <person name="Venter J.C."/>
        </authorList>
    </citation>
    <scope>NUCLEOTIDE SEQUENCE [LARGE SCALE GENOMIC DNA]</scope>
    <source>
        <strain evidence="3">ATCC 49558 / DSM 4304 / JCM 9628 / NBRC 100126 / VC-16</strain>
    </source>
</reference>
<dbReference type="InterPro" id="IPR016440">
    <property type="entry name" value="Rubredoxin-O_OxRdtase"/>
</dbReference>
<dbReference type="PhylomeDB" id="O28752"/>
<name>O28752_ARCFU</name>
<feature type="domain" description="Flavodoxin-like" evidence="1">
    <location>
        <begin position="350"/>
        <end position="487"/>
    </location>
</feature>
<dbReference type="Proteomes" id="UP000002199">
    <property type="component" value="Chromosome"/>
</dbReference>